<evidence type="ECO:0000256" key="3">
    <source>
        <dbReference type="ARBA" id="ARBA00011881"/>
    </source>
</evidence>
<sequence>MTLSIPEKTKQAYSRAADQASSSLLRQPQRSMADELHLLADEIVQNEKRDVYGSGALINDFEDELAKLLGKPAALFLPTGTLAQPMALRIHADQRQRNGVALHPTSHLMLHEQMGFEALWRLNGTTTGKPNQPITLGDLQAVQTNDLGSVLIELPMREIGGQLPEWDDLVEQSQWARANNIAMHLDGARLWQVPKAYKCSLAEVCELFDSVYVSFYKDLGAISGAILAGSEAFIEQAKVWTRRAGGNVITQYPQVISARRSLRENLPLMEDAVNYSKALGDALNELDGVRVNPQKPQTAMFHLHFAMNAETLSEKIAAYVSNTGVTVLPLPRAEINGESICEIPIGRNAMSQPQSFWLRHFKAFLETL</sequence>
<dbReference type="Pfam" id="PF01212">
    <property type="entry name" value="Beta_elim_lyase"/>
    <property type="match status" value="1"/>
</dbReference>
<dbReference type="SUPFAM" id="SSF53383">
    <property type="entry name" value="PLP-dependent transferases"/>
    <property type="match status" value="1"/>
</dbReference>
<comment type="subunit">
    <text evidence="3">Homotetramer.</text>
</comment>
<reference evidence="7 8" key="1">
    <citation type="submission" date="2017-06" db="EMBL/GenBank/DDBJ databases">
        <title>Complete genome sequence of Idiomarina piscisalsi strain 10PY1A isolated from soil of Soudi Arabia.</title>
        <authorList>
            <person name="Kim M.-C."/>
            <person name="Jung B.K."/>
            <person name="Budiyanto F."/>
            <person name="Nzila A."/>
            <person name="Shin J.-H."/>
        </authorList>
    </citation>
    <scope>NUCLEOTIDE SEQUENCE [LARGE SCALE GENOMIC DNA]</scope>
    <source>
        <strain evidence="7 8">10PY1A</strain>
    </source>
</reference>
<evidence type="ECO:0000256" key="1">
    <source>
        <dbReference type="ARBA" id="ARBA00001933"/>
    </source>
</evidence>
<comment type="cofactor">
    <cofactor evidence="1">
        <name>pyridoxal 5'-phosphate</name>
        <dbReference type="ChEBI" id="CHEBI:597326"/>
    </cofactor>
</comment>
<feature type="region of interest" description="Disordered" evidence="5">
    <location>
        <begin position="1"/>
        <end position="27"/>
    </location>
</feature>
<evidence type="ECO:0000313" key="8">
    <source>
        <dbReference type="Proteomes" id="UP000197717"/>
    </source>
</evidence>
<dbReference type="PANTHER" id="PTHR48097:SF9">
    <property type="entry name" value="L-THREONINE ALDOLASE"/>
    <property type="match status" value="1"/>
</dbReference>
<evidence type="ECO:0000256" key="5">
    <source>
        <dbReference type="SAM" id="MobiDB-lite"/>
    </source>
</evidence>
<dbReference type="RefSeq" id="WP_088767167.1">
    <property type="nucleotide sequence ID" value="NZ_CP022133.1"/>
</dbReference>
<evidence type="ECO:0000259" key="6">
    <source>
        <dbReference type="Pfam" id="PF01212"/>
    </source>
</evidence>
<accession>A0ABN5APN1</accession>
<evidence type="ECO:0000256" key="4">
    <source>
        <dbReference type="ARBA" id="ARBA00022898"/>
    </source>
</evidence>
<gene>
    <name evidence="7" type="ORF">CEW91_00415</name>
</gene>
<organism evidence="7 8">
    <name type="scientific">Idiomarina piscisalsi</name>
    <dbReference type="NCBI Taxonomy" id="1096243"/>
    <lineage>
        <taxon>Bacteria</taxon>
        <taxon>Pseudomonadati</taxon>
        <taxon>Pseudomonadota</taxon>
        <taxon>Gammaproteobacteria</taxon>
        <taxon>Alteromonadales</taxon>
        <taxon>Idiomarinaceae</taxon>
        <taxon>Idiomarina</taxon>
    </lineage>
</organism>
<dbReference type="PANTHER" id="PTHR48097">
    <property type="entry name" value="L-THREONINE ALDOLASE-RELATED"/>
    <property type="match status" value="1"/>
</dbReference>
<dbReference type="Gene3D" id="3.90.1150.10">
    <property type="entry name" value="Aspartate Aminotransferase, domain 1"/>
    <property type="match status" value="1"/>
</dbReference>
<dbReference type="InterPro" id="IPR015424">
    <property type="entry name" value="PyrdxlP-dep_Trfase"/>
</dbReference>
<feature type="domain" description="Aromatic amino acid beta-eliminating lyase/threonine aldolase" evidence="6">
    <location>
        <begin position="50"/>
        <end position="304"/>
    </location>
</feature>
<dbReference type="InterPro" id="IPR015421">
    <property type="entry name" value="PyrdxlP-dep_Trfase_major"/>
</dbReference>
<dbReference type="InterPro" id="IPR001597">
    <property type="entry name" value="ArAA_b-elim_lyase/Thr_aldolase"/>
</dbReference>
<dbReference type="Proteomes" id="UP000197717">
    <property type="component" value="Chromosome"/>
</dbReference>
<comment type="similarity">
    <text evidence="2">Belongs to the threonine aldolase family.</text>
</comment>
<keyword evidence="8" id="KW-1185">Reference proteome</keyword>
<evidence type="ECO:0000313" key="7">
    <source>
        <dbReference type="EMBL" id="ASG64707.1"/>
    </source>
</evidence>
<name>A0ABN5APN1_9GAMM</name>
<dbReference type="EMBL" id="CP022133">
    <property type="protein sequence ID" value="ASG64707.1"/>
    <property type="molecule type" value="Genomic_DNA"/>
</dbReference>
<keyword evidence="4" id="KW-0663">Pyridoxal phosphate</keyword>
<dbReference type="InterPro" id="IPR015422">
    <property type="entry name" value="PyrdxlP-dep_Trfase_small"/>
</dbReference>
<protein>
    <submittedName>
        <fullName evidence="7">Threonine aldolase</fullName>
    </submittedName>
</protein>
<dbReference type="Gene3D" id="3.40.640.10">
    <property type="entry name" value="Type I PLP-dependent aspartate aminotransferase-like (Major domain)"/>
    <property type="match status" value="1"/>
</dbReference>
<proteinExistence type="inferred from homology"/>
<evidence type="ECO:0000256" key="2">
    <source>
        <dbReference type="ARBA" id="ARBA00006966"/>
    </source>
</evidence>